<organism evidence="2 3">
    <name type="scientific">Symbiodinium natans</name>
    <dbReference type="NCBI Taxonomy" id="878477"/>
    <lineage>
        <taxon>Eukaryota</taxon>
        <taxon>Sar</taxon>
        <taxon>Alveolata</taxon>
        <taxon>Dinophyceae</taxon>
        <taxon>Suessiales</taxon>
        <taxon>Symbiodiniaceae</taxon>
        <taxon>Symbiodinium</taxon>
    </lineage>
</organism>
<keyword evidence="3" id="KW-1185">Reference proteome</keyword>
<dbReference type="EMBL" id="CAJNDS010002155">
    <property type="protein sequence ID" value="CAE7354407.1"/>
    <property type="molecule type" value="Genomic_DNA"/>
</dbReference>
<name>A0A812P8J4_9DINO</name>
<dbReference type="OrthoDB" id="10390121at2759"/>
<proteinExistence type="predicted"/>
<gene>
    <name evidence="2" type="primary">CPK2</name>
    <name evidence="2" type="ORF">SNAT2548_LOCUS18788</name>
</gene>
<dbReference type="InterPro" id="IPR012223">
    <property type="entry name" value="TEII"/>
</dbReference>
<dbReference type="PANTHER" id="PTHR11487:SF0">
    <property type="entry name" value="S-ACYL FATTY ACID SYNTHASE THIOESTERASE, MEDIUM CHAIN"/>
    <property type="match status" value="1"/>
</dbReference>
<reference evidence="2" key="1">
    <citation type="submission" date="2021-02" db="EMBL/GenBank/DDBJ databases">
        <authorList>
            <person name="Dougan E. K."/>
            <person name="Rhodes N."/>
            <person name="Thang M."/>
            <person name="Chan C."/>
        </authorList>
    </citation>
    <scope>NUCLEOTIDE SEQUENCE</scope>
</reference>
<feature type="domain" description="AB hydrolase-1" evidence="1">
    <location>
        <begin position="25"/>
        <end position="238"/>
    </location>
</feature>
<accession>A0A812P8J4</accession>
<evidence type="ECO:0000313" key="2">
    <source>
        <dbReference type="EMBL" id="CAE7354407.1"/>
    </source>
</evidence>
<evidence type="ECO:0000259" key="1">
    <source>
        <dbReference type="Pfam" id="PF12697"/>
    </source>
</evidence>
<dbReference type="SUPFAM" id="SSF53474">
    <property type="entry name" value="alpha/beta-Hydrolases"/>
    <property type="match status" value="1"/>
</dbReference>
<dbReference type="InterPro" id="IPR029058">
    <property type="entry name" value="AB_hydrolase_fold"/>
</dbReference>
<dbReference type="PANTHER" id="PTHR11487">
    <property type="entry name" value="THIOESTERASE"/>
    <property type="match status" value="1"/>
</dbReference>
<sequence>MQCYPAPSPKRWPQRLEPLIQAVRDAGVQDATIFHFPDAYEMTGEGREPWSTYVDLLVGEINKAAGDKDRPLLLFGHSRGAAPATCVAYRLGTRVKKVYIAACGAMKAHEPTGWELLSQRFKEGGDRDLLKWFSSIQPGNLLLRRTAFETSPREFEEQTTSSKMMADMLHVMRSQYRDAMYPDPDRDFGCMPVPIMALSPLHDESCQPEHCQDWELLTSAGFQLETVDAGHMDCLMPQQEEISIPADVESESPLLPQGGAMIWIARALAKVQALQHSKGKCELFEKICKDFQQFLH</sequence>
<protein>
    <submittedName>
        <fullName evidence="2">CPK2 protein</fullName>
    </submittedName>
</protein>
<dbReference type="Gene3D" id="3.40.50.1820">
    <property type="entry name" value="alpha/beta hydrolase"/>
    <property type="match status" value="1"/>
</dbReference>
<dbReference type="GO" id="GO:0008610">
    <property type="term" value="P:lipid biosynthetic process"/>
    <property type="evidence" value="ECO:0007669"/>
    <property type="project" value="TreeGrafter"/>
</dbReference>
<dbReference type="Pfam" id="PF12697">
    <property type="entry name" value="Abhydrolase_6"/>
    <property type="match status" value="1"/>
</dbReference>
<dbReference type="InterPro" id="IPR000073">
    <property type="entry name" value="AB_hydrolase_1"/>
</dbReference>
<dbReference type="Proteomes" id="UP000604046">
    <property type="component" value="Unassembled WGS sequence"/>
</dbReference>
<dbReference type="AlphaFoldDB" id="A0A812P8J4"/>
<comment type="caution">
    <text evidence="2">The sequence shown here is derived from an EMBL/GenBank/DDBJ whole genome shotgun (WGS) entry which is preliminary data.</text>
</comment>
<evidence type="ECO:0000313" key="3">
    <source>
        <dbReference type="Proteomes" id="UP000604046"/>
    </source>
</evidence>